<dbReference type="InterPro" id="IPR019787">
    <property type="entry name" value="Znf_PHD-finger"/>
</dbReference>
<keyword evidence="4" id="KW-0862">Zinc</keyword>
<keyword evidence="2" id="KW-0479">Metal-binding</keyword>
<evidence type="ECO:0000256" key="1">
    <source>
        <dbReference type="ARBA" id="ARBA00004123"/>
    </source>
</evidence>
<evidence type="ECO:0000256" key="5">
    <source>
        <dbReference type="ARBA" id="ARBA00023015"/>
    </source>
</evidence>
<dbReference type="InterPro" id="IPR001965">
    <property type="entry name" value="Znf_PHD"/>
</dbReference>
<evidence type="ECO:0000313" key="15">
    <source>
        <dbReference type="Proteomes" id="UP000247702"/>
    </source>
</evidence>
<gene>
    <name evidence="14" type="ORF">RCL2_000175900</name>
    <name evidence="13" type="ORF">RclHR1_03850008</name>
</gene>
<proteinExistence type="predicted"/>
<dbReference type="GO" id="GO:0003677">
    <property type="term" value="F:DNA binding"/>
    <property type="evidence" value="ECO:0007669"/>
    <property type="project" value="UniProtKB-KW"/>
</dbReference>
<evidence type="ECO:0000256" key="10">
    <source>
        <dbReference type="PROSITE-ProRule" id="PRU00146"/>
    </source>
</evidence>
<dbReference type="Proteomes" id="UP000615446">
    <property type="component" value="Unassembled WGS sequence"/>
</dbReference>
<dbReference type="InterPro" id="IPR037869">
    <property type="entry name" value="Spp1/CFP1"/>
</dbReference>
<evidence type="ECO:0000256" key="7">
    <source>
        <dbReference type="ARBA" id="ARBA00023163"/>
    </source>
</evidence>
<evidence type="ECO:0000259" key="12">
    <source>
        <dbReference type="PROSITE" id="PS50016"/>
    </source>
</evidence>
<evidence type="ECO:0000256" key="9">
    <source>
        <dbReference type="ARBA" id="ARBA00023828"/>
    </source>
</evidence>
<reference evidence="13 15" key="1">
    <citation type="submission" date="2017-11" db="EMBL/GenBank/DDBJ databases">
        <title>The genome of Rhizophagus clarus HR1 reveals common genetic basis of auxotrophy among arbuscular mycorrhizal fungi.</title>
        <authorList>
            <person name="Kobayashi Y."/>
        </authorList>
    </citation>
    <scope>NUCLEOTIDE SEQUENCE [LARGE SCALE GENOMIC DNA]</scope>
    <source>
        <strain evidence="13 15">HR1</strain>
    </source>
</reference>
<keyword evidence="3 10" id="KW-0863">Zinc-finger</keyword>
<protein>
    <recommendedName>
        <fullName evidence="9">CXXC-type zinc finger protein 1</fullName>
    </recommendedName>
</protein>
<keyword evidence="5" id="KW-0805">Transcription regulation</keyword>
<feature type="domain" description="PHD-type" evidence="12">
    <location>
        <begin position="561"/>
        <end position="611"/>
    </location>
</feature>
<reference evidence="14" key="2">
    <citation type="submission" date="2019-10" db="EMBL/GenBank/DDBJ databases">
        <title>Conservation and host-specific expression of non-tandemly repeated heterogenous ribosome RNA gene in arbuscular mycorrhizal fungi.</title>
        <authorList>
            <person name="Maeda T."/>
            <person name="Kobayashi Y."/>
            <person name="Nakagawa T."/>
            <person name="Ezawa T."/>
            <person name="Yamaguchi K."/>
            <person name="Bino T."/>
            <person name="Nishimoto Y."/>
            <person name="Shigenobu S."/>
            <person name="Kawaguchi M."/>
        </authorList>
    </citation>
    <scope>NUCLEOTIDE SEQUENCE</scope>
    <source>
        <strain evidence="14">HR1</strain>
    </source>
</reference>
<dbReference type="GO" id="GO:0008270">
    <property type="term" value="F:zinc ion binding"/>
    <property type="evidence" value="ECO:0007669"/>
    <property type="project" value="UniProtKB-KW"/>
</dbReference>
<dbReference type="GO" id="GO:0048188">
    <property type="term" value="C:Set1C/COMPASS complex"/>
    <property type="evidence" value="ECO:0007669"/>
    <property type="project" value="InterPro"/>
</dbReference>
<feature type="compositionally biased region" description="Basic and acidic residues" evidence="11">
    <location>
        <begin position="459"/>
        <end position="474"/>
    </location>
</feature>
<dbReference type="SUPFAM" id="SSF57903">
    <property type="entry name" value="FYVE/PHD zinc finger"/>
    <property type="match status" value="1"/>
</dbReference>
<dbReference type="OrthoDB" id="436852at2759"/>
<feature type="region of interest" description="Disordered" evidence="11">
    <location>
        <begin position="721"/>
        <end position="751"/>
    </location>
</feature>
<dbReference type="EMBL" id="BEXD01003168">
    <property type="protein sequence ID" value="GBC00410.1"/>
    <property type="molecule type" value="Genomic_DNA"/>
</dbReference>
<feature type="region of interest" description="Disordered" evidence="11">
    <location>
        <begin position="23"/>
        <end position="42"/>
    </location>
</feature>
<evidence type="ECO:0000313" key="14">
    <source>
        <dbReference type="EMBL" id="GES74266.1"/>
    </source>
</evidence>
<dbReference type="Pfam" id="PF00628">
    <property type="entry name" value="PHD"/>
    <property type="match status" value="1"/>
</dbReference>
<evidence type="ECO:0000256" key="2">
    <source>
        <dbReference type="ARBA" id="ARBA00022723"/>
    </source>
</evidence>
<dbReference type="Gene3D" id="3.30.40.10">
    <property type="entry name" value="Zinc/RING finger domain, C3HC4 (zinc finger)"/>
    <property type="match status" value="1"/>
</dbReference>
<dbReference type="Pfam" id="PF12269">
    <property type="entry name" value="CpG_bind_C"/>
    <property type="match status" value="1"/>
</dbReference>
<evidence type="ECO:0000313" key="13">
    <source>
        <dbReference type="EMBL" id="GBC00410.1"/>
    </source>
</evidence>
<comment type="subcellular location">
    <subcellularLocation>
        <location evidence="1">Nucleus</location>
    </subcellularLocation>
</comment>
<feature type="compositionally biased region" description="Basic residues" evidence="11">
    <location>
        <begin position="431"/>
        <end position="445"/>
    </location>
</feature>
<dbReference type="SMART" id="SM00249">
    <property type="entry name" value="PHD"/>
    <property type="match status" value="1"/>
</dbReference>
<dbReference type="AlphaFoldDB" id="A0A2Z6RTR5"/>
<organism evidence="13 15">
    <name type="scientific">Rhizophagus clarus</name>
    <dbReference type="NCBI Taxonomy" id="94130"/>
    <lineage>
        <taxon>Eukaryota</taxon>
        <taxon>Fungi</taxon>
        <taxon>Fungi incertae sedis</taxon>
        <taxon>Mucoromycota</taxon>
        <taxon>Glomeromycotina</taxon>
        <taxon>Glomeromycetes</taxon>
        <taxon>Glomerales</taxon>
        <taxon>Glomeraceae</taxon>
        <taxon>Rhizophagus</taxon>
    </lineage>
</organism>
<evidence type="ECO:0000256" key="4">
    <source>
        <dbReference type="ARBA" id="ARBA00022833"/>
    </source>
</evidence>
<dbReference type="STRING" id="94130.A0A2Z6RTR5"/>
<dbReference type="PROSITE" id="PS50016">
    <property type="entry name" value="ZF_PHD_2"/>
    <property type="match status" value="1"/>
</dbReference>
<evidence type="ECO:0000256" key="11">
    <source>
        <dbReference type="SAM" id="MobiDB-lite"/>
    </source>
</evidence>
<dbReference type="PANTHER" id="PTHR46174:SF1">
    <property type="entry name" value="CXXC-TYPE ZINC FINGER PROTEIN 1"/>
    <property type="match status" value="1"/>
</dbReference>
<keyword evidence="7" id="KW-0804">Transcription</keyword>
<feature type="compositionally biased region" description="Polar residues" evidence="11">
    <location>
        <begin position="376"/>
        <end position="397"/>
    </location>
</feature>
<feature type="compositionally biased region" description="Basic and acidic residues" evidence="11">
    <location>
        <begin position="27"/>
        <end position="36"/>
    </location>
</feature>
<dbReference type="InterPro" id="IPR022056">
    <property type="entry name" value="CpG-bd_C"/>
</dbReference>
<dbReference type="InterPro" id="IPR011011">
    <property type="entry name" value="Znf_FYVE_PHD"/>
</dbReference>
<comment type="caution">
    <text evidence="13">The sequence shown here is derived from an EMBL/GenBank/DDBJ whole genome shotgun (WGS) entry which is preliminary data.</text>
</comment>
<dbReference type="CDD" id="cd15553">
    <property type="entry name" value="PHD_Cfp1"/>
    <property type="match status" value="1"/>
</dbReference>
<dbReference type="PANTHER" id="PTHR46174">
    <property type="entry name" value="CXXC-TYPE ZINC FINGER PROTEIN 1"/>
    <property type="match status" value="1"/>
</dbReference>
<dbReference type="InterPro" id="IPR019786">
    <property type="entry name" value="Zinc_finger_PHD-type_CS"/>
</dbReference>
<dbReference type="InterPro" id="IPR013083">
    <property type="entry name" value="Znf_RING/FYVE/PHD"/>
</dbReference>
<dbReference type="PROSITE" id="PS01359">
    <property type="entry name" value="ZF_PHD_1"/>
    <property type="match status" value="1"/>
</dbReference>
<dbReference type="Proteomes" id="UP000247702">
    <property type="component" value="Unassembled WGS sequence"/>
</dbReference>
<feature type="compositionally biased region" description="Polar residues" evidence="11">
    <location>
        <begin position="512"/>
        <end position="521"/>
    </location>
</feature>
<feature type="region of interest" description="Disordered" evidence="11">
    <location>
        <begin position="376"/>
        <end position="535"/>
    </location>
</feature>
<evidence type="ECO:0000256" key="8">
    <source>
        <dbReference type="ARBA" id="ARBA00023242"/>
    </source>
</evidence>
<name>A0A2Z6RTR5_9GLOM</name>
<feature type="region of interest" description="Disordered" evidence="11">
    <location>
        <begin position="832"/>
        <end position="857"/>
    </location>
</feature>
<evidence type="ECO:0000256" key="6">
    <source>
        <dbReference type="ARBA" id="ARBA00023125"/>
    </source>
</evidence>
<feature type="region of interest" description="Disordered" evidence="11">
    <location>
        <begin position="670"/>
        <end position="691"/>
    </location>
</feature>
<dbReference type="EMBL" id="BLAL01000011">
    <property type="protein sequence ID" value="GES74266.1"/>
    <property type="molecule type" value="Genomic_DNA"/>
</dbReference>
<keyword evidence="15" id="KW-1185">Reference proteome</keyword>
<keyword evidence="6" id="KW-0238">DNA-binding</keyword>
<accession>A0A2Z6RTR5</accession>
<evidence type="ECO:0000256" key="3">
    <source>
        <dbReference type="ARBA" id="ARBA00022771"/>
    </source>
</evidence>
<dbReference type="GO" id="GO:0045893">
    <property type="term" value="P:positive regulation of DNA-templated transcription"/>
    <property type="evidence" value="ECO:0007669"/>
    <property type="project" value="TreeGrafter"/>
</dbReference>
<feature type="compositionally biased region" description="Basic residues" evidence="11">
    <location>
        <begin position="475"/>
        <end position="493"/>
    </location>
</feature>
<keyword evidence="8" id="KW-0539">Nucleus</keyword>
<sequence length="857" mass="96504">MSPVVELLLESSQDSISQIKNLSTSEYKQESKEEMQQQKQTTSSFNIMSMLNPVPSPSYKSSLSKVSTVGSPVQETQTHLVLPPTSCSNTQSFYGSGNLPQSPQTLNLLLPPPNPVFQTLSPPPTFSSSANTPINFGYGYTFNKQQSFPFNNVTNVTPLSQANICSSTSISVTNTPTTIQPSSPSLLLNNNLSLQNTSPTNYNSSSSTVNLPISPTSLSLNGQEKEAILVEENNSYHNVRENNDNNNANTNVGTINVRKTSIPSVDSNGIQLEDLSNNIEEYSVNSVQEVEYLEYSSTLPSTNMEMEAEEETHFVSGLDQLASTALNELQNMKRKEMETSEVGSGEEVNIHSDQEFGSLPASPFVERSFTPIKTFISPSSYESTTGSTPAPPQTDSEFPQYEAYGETTETDSDSGSLVEETMTTKAVNKNVVKKNKRKKSLKNKSKGKDQQIKNHKYKINREDHEVISSDDDKPRKRKPATKRPRSTPLKRKATSQSVPNNNKKKRLKKSASPPQFRSRTTSNNSSVNNSPRLQPQIETKMIDSEMVNNHVTINKIDQKMQLYCICRSSDGESFMIECDNCDEWYHGACVNITREESQLVDKYYCPNCAELGFKTSWKPEKCKYPPCKKPARFVKTKFCSIKCGLSWNRELLKNEEKLAKMGKLLKQKIKDNKDKKSRVKRNVTNRTGQLEDGEQLKKISRRKNSIKKELEIIDKRNKITVKGSEKSQSDSEQDDSDGSNQAPCEFDKQSESDVNIRNGQICGYNIRLDWIDNDVEEKIEGTEEVCTTPKGKCKKHGNWQKRRSIQIELMKTNKIERLDELAEQQKLIKARMKKRSDLRDAFPNQTIDHTTSRKKSK</sequence>